<keyword evidence="9" id="KW-1185">Reference proteome</keyword>
<reference evidence="8 9" key="1">
    <citation type="journal article" date="2008" name="Nature">
        <title>The genome of the choanoflagellate Monosiga brevicollis and the origin of metazoans.</title>
        <authorList>
            <consortium name="JGI Sequencing"/>
            <person name="King N."/>
            <person name="Westbrook M.J."/>
            <person name="Young S.L."/>
            <person name="Kuo A."/>
            <person name="Abedin M."/>
            <person name="Chapman J."/>
            <person name="Fairclough S."/>
            <person name="Hellsten U."/>
            <person name="Isogai Y."/>
            <person name="Letunic I."/>
            <person name="Marr M."/>
            <person name="Pincus D."/>
            <person name="Putnam N."/>
            <person name="Rokas A."/>
            <person name="Wright K.J."/>
            <person name="Zuzow R."/>
            <person name="Dirks W."/>
            <person name="Good M."/>
            <person name="Goodstein D."/>
            <person name="Lemons D."/>
            <person name="Li W."/>
            <person name="Lyons J.B."/>
            <person name="Morris A."/>
            <person name="Nichols S."/>
            <person name="Richter D.J."/>
            <person name="Salamov A."/>
            <person name="Bork P."/>
            <person name="Lim W.A."/>
            <person name="Manning G."/>
            <person name="Miller W.T."/>
            <person name="McGinnis W."/>
            <person name="Shapiro H."/>
            <person name="Tjian R."/>
            <person name="Grigoriev I.V."/>
            <person name="Rokhsar D."/>
        </authorList>
    </citation>
    <scope>NUCLEOTIDE SEQUENCE [LARGE SCALE GENOMIC DNA]</scope>
    <source>
        <strain evidence="9">MX1 / ATCC 50154</strain>
    </source>
</reference>
<evidence type="ECO:0000256" key="5">
    <source>
        <dbReference type="ARBA" id="ARBA00023242"/>
    </source>
</evidence>
<accession>A9V9D0</accession>
<dbReference type="InterPro" id="IPR036603">
    <property type="entry name" value="RBP11-like"/>
</dbReference>
<keyword evidence="3" id="KW-0240">DNA-directed RNA polymerase</keyword>
<dbReference type="PANTHER" id="PTHR11800">
    <property type="entry name" value="DNA-DIRECTED RNA POLYMERASE"/>
    <property type="match status" value="1"/>
</dbReference>
<dbReference type="EMBL" id="CH991570">
    <property type="protein sequence ID" value="EDQ85908.1"/>
    <property type="molecule type" value="Genomic_DNA"/>
</dbReference>
<dbReference type="SMART" id="SM00662">
    <property type="entry name" value="RPOLD"/>
    <property type="match status" value="1"/>
</dbReference>
<dbReference type="Pfam" id="PF01193">
    <property type="entry name" value="RNA_pol_L"/>
    <property type="match status" value="1"/>
</dbReference>
<dbReference type="FunFam" id="2.170.120.12:FF:000003">
    <property type="entry name" value="Dna-directed rna polymerases i and iii subunit"/>
    <property type="match status" value="1"/>
</dbReference>
<evidence type="ECO:0000256" key="3">
    <source>
        <dbReference type="ARBA" id="ARBA00022478"/>
    </source>
</evidence>
<dbReference type="PANTHER" id="PTHR11800:SF13">
    <property type="entry name" value="DNA-DIRECTED RNA POLYMERASES I AND III SUBUNIT RPAC1"/>
    <property type="match status" value="1"/>
</dbReference>
<dbReference type="Pfam" id="PF01000">
    <property type="entry name" value="RNA_pol_A_bac"/>
    <property type="match status" value="1"/>
</dbReference>
<dbReference type="GO" id="GO:0005666">
    <property type="term" value="C:RNA polymerase III complex"/>
    <property type="evidence" value="ECO:0000318"/>
    <property type="project" value="GO_Central"/>
</dbReference>
<evidence type="ECO:0000256" key="2">
    <source>
        <dbReference type="ARBA" id="ARBA00022083"/>
    </source>
</evidence>
<dbReference type="SUPFAM" id="SSF56553">
    <property type="entry name" value="Insert subdomain of RNA polymerase alpha subunit"/>
    <property type="match status" value="1"/>
</dbReference>
<dbReference type="Proteomes" id="UP000001357">
    <property type="component" value="Unassembled WGS sequence"/>
</dbReference>
<dbReference type="InterPro" id="IPR011263">
    <property type="entry name" value="DNA-dir_RNA_pol_RpoA/D/Rpb3"/>
</dbReference>
<proteinExistence type="inferred from homology"/>
<evidence type="ECO:0000256" key="1">
    <source>
        <dbReference type="ARBA" id="ARBA00004123"/>
    </source>
</evidence>
<gene>
    <name evidence="8" type="ORF">MONBRDRAFT_38678</name>
</gene>
<dbReference type="RefSeq" id="XP_001749387.1">
    <property type="nucleotide sequence ID" value="XM_001749335.1"/>
</dbReference>
<dbReference type="InterPro" id="IPR033901">
    <property type="entry name" value="RNAPI/III_AC40"/>
</dbReference>
<name>A9V9D0_MONBE</name>
<dbReference type="KEGG" id="mbr:MONBRDRAFT_38678"/>
<dbReference type="InterPro" id="IPR011262">
    <property type="entry name" value="DNA-dir_RNA_pol_insert"/>
</dbReference>
<dbReference type="STRING" id="81824.A9V9D0"/>
<dbReference type="OMA" id="MFPEVVF"/>
<comment type="similarity">
    <text evidence="6">Belongs to the archaeal Rpo3/eukaryotic RPB3 RNA polymerase subunit family.</text>
</comment>
<evidence type="ECO:0000259" key="7">
    <source>
        <dbReference type="SMART" id="SM00662"/>
    </source>
</evidence>
<feature type="domain" description="DNA-directed RNA polymerase RpoA/D/Rpb3-type" evidence="7">
    <location>
        <begin position="60"/>
        <end position="340"/>
    </location>
</feature>
<dbReference type="SUPFAM" id="SSF55257">
    <property type="entry name" value="RBP11-like subunits of RNA polymerase"/>
    <property type="match status" value="1"/>
</dbReference>
<dbReference type="AlphaFoldDB" id="A9V9D0"/>
<dbReference type="InterPro" id="IPR050518">
    <property type="entry name" value="Rpo3/RPB3_RNA_Pol_subunit"/>
</dbReference>
<dbReference type="InParanoid" id="A9V9D0"/>
<dbReference type="InterPro" id="IPR022842">
    <property type="entry name" value="RNAP_Rpo3/Rpb3/RPAC1"/>
</dbReference>
<dbReference type="eggNOG" id="KOG1521">
    <property type="taxonomic scope" value="Eukaryota"/>
</dbReference>
<dbReference type="GO" id="GO:0046983">
    <property type="term" value="F:protein dimerization activity"/>
    <property type="evidence" value="ECO:0007669"/>
    <property type="project" value="InterPro"/>
</dbReference>
<keyword evidence="4" id="KW-0804">Transcription</keyword>
<sequence length="363" mass="40759">MDEITRKVRERVSLTKDRVDYTASTDFPGSYPGIDDSWNLEAIKKKLKIDVTRIEDSEYELEFDIIGLDAAIVNTIRRILIADTPTMAIESVYIFNNTSMLPDELFAHRLGLIPIKADPRHFTYRADDGGQPTDANTIVFNLKRVCTKKPNAPADATNPEDLYENAVIYSRDLEWAPQGQQEQVFGKNGFSVVYDDIVIMKMRPGQEVNMQLFCEKGVGKTHAKWSPVATASYRLMPEIILKEPIVGPLAHKLQKCFSPGVCDIVKNSKGEDEAKIVNPRADTVSREVFRHDDLRDKVELNRVRDHFIFSVESVGALAPDVLVLMALQELKSKCQRVIDFLDESAQVAAVNANLQDDSADAEA</sequence>
<dbReference type="GO" id="GO:0005736">
    <property type="term" value="C:RNA polymerase I complex"/>
    <property type="evidence" value="ECO:0000318"/>
    <property type="project" value="GO_Central"/>
</dbReference>
<comment type="subcellular location">
    <subcellularLocation>
        <location evidence="1">Nucleus</location>
    </subcellularLocation>
</comment>
<dbReference type="HAMAP" id="MF_00320">
    <property type="entry name" value="RNApol_arch_Rpo3"/>
    <property type="match status" value="1"/>
</dbReference>
<evidence type="ECO:0000313" key="8">
    <source>
        <dbReference type="EMBL" id="EDQ85908.1"/>
    </source>
</evidence>
<dbReference type="GeneID" id="5894593"/>
<keyword evidence="5" id="KW-0539">Nucleus</keyword>
<dbReference type="GO" id="GO:0003899">
    <property type="term" value="F:DNA-directed RNA polymerase activity"/>
    <property type="evidence" value="ECO:0007669"/>
    <property type="project" value="InterPro"/>
</dbReference>
<dbReference type="GO" id="GO:0006351">
    <property type="term" value="P:DNA-templated transcription"/>
    <property type="evidence" value="ECO:0007669"/>
    <property type="project" value="InterPro"/>
</dbReference>
<evidence type="ECO:0000256" key="6">
    <source>
        <dbReference type="ARBA" id="ARBA00025804"/>
    </source>
</evidence>
<evidence type="ECO:0000256" key="4">
    <source>
        <dbReference type="ARBA" id="ARBA00023163"/>
    </source>
</evidence>
<dbReference type="NCBIfam" id="NF001988">
    <property type="entry name" value="PRK00783.1"/>
    <property type="match status" value="1"/>
</dbReference>
<protein>
    <recommendedName>
        <fullName evidence="2">DNA-directed RNA polymerases I and III subunit RPAC1</fullName>
    </recommendedName>
</protein>
<dbReference type="FunCoup" id="A9V9D0">
    <property type="interactions" value="1026"/>
</dbReference>
<dbReference type="Gene3D" id="2.170.120.12">
    <property type="entry name" value="DNA-directed RNA polymerase, insert domain"/>
    <property type="match status" value="1"/>
</dbReference>
<dbReference type="Gene3D" id="3.30.1360.10">
    <property type="entry name" value="RNA polymerase, RBP11-like subunit"/>
    <property type="match status" value="1"/>
</dbReference>
<organism evidence="8 9">
    <name type="scientific">Monosiga brevicollis</name>
    <name type="common">Choanoflagellate</name>
    <dbReference type="NCBI Taxonomy" id="81824"/>
    <lineage>
        <taxon>Eukaryota</taxon>
        <taxon>Choanoflagellata</taxon>
        <taxon>Craspedida</taxon>
        <taxon>Salpingoecidae</taxon>
        <taxon>Monosiga</taxon>
    </lineage>
</organism>
<dbReference type="InterPro" id="IPR036643">
    <property type="entry name" value="RNApol_insert_sf"/>
</dbReference>
<dbReference type="CDD" id="cd07032">
    <property type="entry name" value="RNAP_I_II_AC40"/>
    <property type="match status" value="1"/>
</dbReference>
<evidence type="ECO:0000313" key="9">
    <source>
        <dbReference type="Proteomes" id="UP000001357"/>
    </source>
</evidence>